<evidence type="ECO:0000259" key="4">
    <source>
        <dbReference type="PROSITE" id="PS50042"/>
    </source>
</evidence>
<gene>
    <name evidence="6" type="ORF">MNBD_GAMMA16-733</name>
</gene>
<feature type="domain" description="Cyclic nucleotide-binding" evidence="4">
    <location>
        <begin position="26"/>
        <end position="148"/>
    </location>
</feature>
<evidence type="ECO:0000256" key="2">
    <source>
        <dbReference type="ARBA" id="ARBA00023125"/>
    </source>
</evidence>
<evidence type="ECO:0000256" key="3">
    <source>
        <dbReference type="ARBA" id="ARBA00023163"/>
    </source>
</evidence>
<feature type="domain" description="HTH crp-type" evidence="5">
    <location>
        <begin position="162"/>
        <end position="226"/>
    </location>
</feature>
<keyword evidence="3" id="KW-0804">Transcription</keyword>
<dbReference type="EMBL" id="UOFO01000034">
    <property type="protein sequence ID" value="VAW84109.1"/>
    <property type="molecule type" value="Genomic_DNA"/>
</dbReference>
<sequence>MYPVIYCLMRMNYALSMEESLLMSPYFLGVDETIRNEIMFLGRIVLLRQGASVFHSNDDCERFFIVLKGSVRVSKYSETGHVITLYHITDGQGCQLTSACLLGGGQYTADAIAEMESCLFFMSKKQFLSMLTRSQAFRQLVFASINEGMDGFLNLIDQLAFGHMDHRLATLLFNVSTYSSTVKATHQELADELGTAREVVSRQLKEFEKHNWIVLHRGKLIVTDREALLNLDKRPAV</sequence>
<accession>A0A3B0ZCY3</accession>
<dbReference type="PANTHER" id="PTHR24567">
    <property type="entry name" value="CRP FAMILY TRANSCRIPTIONAL REGULATORY PROTEIN"/>
    <property type="match status" value="1"/>
</dbReference>
<dbReference type="Pfam" id="PF13545">
    <property type="entry name" value="HTH_Crp_2"/>
    <property type="match status" value="1"/>
</dbReference>
<dbReference type="InterPro" id="IPR050397">
    <property type="entry name" value="Env_Response_Regulators"/>
</dbReference>
<dbReference type="SUPFAM" id="SSF46785">
    <property type="entry name" value="Winged helix' DNA-binding domain"/>
    <property type="match status" value="1"/>
</dbReference>
<name>A0A3B0ZCY3_9ZZZZ</name>
<dbReference type="SUPFAM" id="SSF51206">
    <property type="entry name" value="cAMP-binding domain-like"/>
    <property type="match status" value="1"/>
</dbReference>
<organism evidence="6">
    <name type="scientific">hydrothermal vent metagenome</name>
    <dbReference type="NCBI Taxonomy" id="652676"/>
    <lineage>
        <taxon>unclassified sequences</taxon>
        <taxon>metagenomes</taxon>
        <taxon>ecological metagenomes</taxon>
    </lineage>
</organism>
<keyword evidence="1" id="KW-0805">Transcription regulation</keyword>
<dbReference type="InterPro" id="IPR036390">
    <property type="entry name" value="WH_DNA-bd_sf"/>
</dbReference>
<evidence type="ECO:0000256" key="1">
    <source>
        <dbReference type="ARBA" id="ARBA00023015"/>
    </source>
</evidence>
<dbReference type="PROSITE" id="PS51063">
    <property type="entry name" value="HTH_CRP_2"/>
    <property type="match status" value="1"/>
</dbReference>
<dbReference type="AlphaFoldDB" id="A0A3B0ZCY3"/>
<dbReference type="Pfam" id="PF00027">
    <property type="entry name" value="cNMP_binding"/>
    <property type="match status" value="1"/>
</dbReference>
<dbReference type="PANTHER" id="PTHR24567:SF74">
    <property type="entry name" value="HTH-TYPE TRANSCRIPTIONAL REGULATOR ARCR"/>
    <property type="match status" value="1"/>
</dbReference>
<dbReference type="InterPro" id="IPR000595">
    <property type="entry name" value="cNMP-bd_dom"/>
</dbReference>
<dbReference type="InterPro" id="IPR018490">
    <property type="entry name" value="cNMP-bd_dom_sf"/>
</dbReference>
<reference evidence="6" key="1">
    <citation type="submission" date="2018-06" db="EMBL/GenBank/DDBJ databases">
        <authorList>
            <person name="Zhirakovskaya E."/>
        </authorList>
    </citation>
    <scope>NUCLEOTIDE SEQUENCE</scope>
</reference>
<dbReference type="SMART" id="SM00419">
    <property type="entry name" value="HTH_CRP"/>
    <property type="match status" value="1"/>
</dbReference>
<proteinExistence type="predicted"/>
<dbReference type="CDD" id="cd00092">
    <property type="entry name" value="HTH_CRP"/>
    <property type="match status" value="1"/>
</dbReference>
<dbReference type="PRINTS" id="PR00034">
    <property type="entry name" value="HTHCRP"/>
</dbReference>
<dbReference type="SMART" id="SM00100">
    <property type="entry name" value="cNMP"/>
    <property type="match status" value="1"/>
</dbReference>
<dbReference type="Gene3D" id="1.10.10.10">
    <property type="entry name" value="Winged helix-like DNA-binding domain superfamily/Winged helix DNA-binding domain"/>
    <property type="match status" value="1"/>
</dbReference>
<dbReference type="PROSITE" id="PS50042">
    <property type="entry name" value="CNMP_BINDING_3"/>
    <property type="match status" value="1"/>
</dbReference>
<evidence type="ECO:0000259" key="5">
    <source>
        <dbReference type="PROSITE" id="PS51063"/>
    </source>
</evidence>
<dbReference type="InterPro" id="IPR036388">
    <property type="entry name" value="WH-like_DNA-bd_sf"/>
</dbReference>
<dbReference type="Gene3D" id="2.60.120.10">
    <property type="entry name" value="Jelly Rolls"/>
    <property type="match status" value="1"/>
</dbReference>
<dbReference type="CDD" id="cd00038">
    <property type="entry name" value="CAP_ED"/>
    <property type="match status" value="1"/>
</dbReference>
<dbReference type="GO" id="GO:0005829">
    <property type="term" value="C:cytosol"/>
    <property type="evidence" value="ECO:0007669"/>
    <property type="project" value="TreeGrafter"/>
</dbReference>
<keyword evidence="2" id="KW-0238">DNA-binding</keyword>
<dbReference type="InterPro" id="IPR012318">
    <property type="entry name" value="HTH_CRP"/>
</dbReference>
<evidence type="ECO:0000313" key="6">
    <source>
        <dbReference type="EMBL" id="VAW84109.1"/>
    </source>
</evidence>
<dbReference type="GO" id="GO:0003677">
    <property type="term" value="F:DNA binding"/>
    <property type="evidence" value="ECO:0007669"/>
    <property type="project" value="UniProtKB-KW"/>
</dbReference>
<dbReference type="InterPro" id="IPR014710">
    <property type="entry name" value="RmlC-like_jellyroll"/>
</dbReference>
<protein>
    <submittedName>
        <fullName evidence="6">Transcriptional regulator, Crp/Fnr family</fullName>
    </submittedName>
</protein>
<dbReference type="GO" id="GO:0003700">
    <property type="term" value="F:DNA-binding transcription factor activity"/>
    <property type="evidence" value="ECO:0007669"/>
    <property type="project" value="TreeGrafter"/>
</dbReference>